<gene>
    <name evidence="1" type="ORF">SAMN05421877_11139</name>
</gene>
<accession>A0A1H6BPC7</accession>
<dbReference type="EMBL" id="FNUT01000011">
    <property type="protein sequence ID" value="SEG62543.1"/>
    <property type="molecule type" value="Genomic_DNA"/>
</dbReference>
<evidence type="ECO:0000313" key="1">
    <source>
        <dbReference type="EMBL" id="SEG62543.1"/>
    </source>
</evidence>
<dbReference type="AlphaFoldDB" id="A0A1H6BPC7"/>
<name>A0A1H6BPC7_9SPHI</name>
<keyword evidence="2" id="KW-1185">Reference proteome</keyword>
<dbReference type="RefSeq" id="WP_103907318.1">
    <property type="nucleotide sequence ID" value="NZ_CP049246.1"/>
</dbReference>
<evidence type="ECO:0000313" key="2">
    <source>
        <dbReference type="Proteomes" id="UP000236731"/>
    </source>
</evidence>
<reference evidence="2" key="1">
    <citation type="submission" date="2016-10" db="EMBL/GenBank/DDBJ databases">
        <authorList>
            <person name="Varghese N."/>
            <person name="Submissions S."/>
        </authorList>
    </citation>
    <scope>NUCLEOTIDE SEQUENCE [LARGE SCALE GENOMIC DNA]</scope>
    <source>
        <strain evidence="2">DSM 22361</strain>
    </source>
</reference>
<dbReference type="Proteomes" id="UP000236731">
    <property type="component" value="Unassembled WGS sequence"/>
</dbReference>
<sequence>MEYIKKIIDLVKPRTTRAFKGGVELRGINMESAKQEIRAAIELNQWPVEIFDTDVRLKSISIREK</sequence>
<proteinExistence type="predicted"/>
<dbReference type="OrthoDB" id="712751at2"/>
<organism evidence="1 2">
    <name type="scientific">Sphingobacterium lactis</name>
    <dbReference type="NCBI Taxonomy" id="797291"/>
    <lineage>
        <taxon>Bacteria</taxon>
        <taxon>Pseudomonadati</taxon>
        <taxon>Bacteroidota</taxon>
        <taxon>Sphingobacteriia</taxon>
        <taxon>Sphingobacteriales</taxon>
        <taxon>Sphingobacteriaceae</taxon>
        <taxon>Sphingobacterium</taxon>
    </lineage>
</organism>
<protein>
    <submittedName>
        <fullName evidence="1">Uncharacterized protein</fullName>
    </submittedName>
</protein>